<protein>
    <submittedName>
        <fullName evidence="1">Uncharacterized protein</fullName>
    </submittedName>
</protein>
<proteinExistence type="predicted"/>
<organism evidence="1">
    <name type="scientific">Myoviridae sp. ct8iP21</name>
    <dbReference type="NCBI Taxonomy" id="2825041"/>
    <lineage>
        <taxon>Viruses</taxon>
        <taxon>Duplodnaviria</taxon>
        <taxon>Heunggongvirae</taxon>
        <taxon>Uroviricota</taxon>
        <taxon>Caudoviricetes</taxon>
    </lineage>
</organism>
<evidence type="ECO:0000313" key="1">
    <source>
        <dbReference type="EMBL" id="DAG01509.1"/>
    </source>
</evidence>
<reference evidence="1" key="1">
    <citation type="journal article" date="2021" name="Proc. Natl. Acad. Sci. U.S.A.">
        <title>A Catalog of Tens of Thousands of Viruses from Human Metagenomes Reveals Hidden Associations with Chronic Diseases.</title>
        <authorList>
            <person name="Tisza M.J."/>
            <person name="Buck C.B."/>
        </authorList>
    </citation>
    <scope>NUCLEOTIDE SEQUENCE</scope>
    <source>
        <strain evidence="1">Ct8iP21</strain>
    </source>
</reference>
<sequence length="54" mass="6256">MKKIEITEKLEAIFKEVSNKTIKALEKEKGNHISKKTEKMIALCLTLSNYVENF</sequence>
<accession>A0A8S5V485</accession>
<name>A0A8S5V485_9CAUD</name>
<dbReference type="EMBL" id="BK016193">
    <property type="protein sequence ID" value="DAG01509.1"/>
    <property type="molecule type" value="Genomic_DNA"/>
</dbReference>